<dbReference type="AlphaFoldDB" id="A0A381VCI9"/>
<evidence type="ECO:0000313" key="2">
    <source>
        <dbReference type="EMBL" id="SVA38085.1"/>
    </source>
</evidence>
<accession>A0A381VCI9</accession>
<feature type="non-terminal residue" evidence="2">
    <location>
        <position position="66"/>
    </location>
</feature>
<name>A0A381VCI9_9ZZZZ</name>
<dbReference type="EMBL" id="UINC01008462">
    <property type="protein sequence ID" value="SVA38085.1"/>
    <property type="molecule type" value="Genomic_DNA"/>
</dbReference>
<gene>
    <name evidence="2" type="ORF">METZ01_LOCUS90939</name>
</gene>
<feature type="coiled-coil region" evidence="1">
    <location>
        <begin position="23"/>
        <end position="64"/>
    </location>
</feature>
<proteinExistence type="predicted"/>
<organism evidence="2">
    <name type="scientific">marine metagenome</name>
    <dbReference type="NCBI Taxonomy" id="408172"/>
    <lineage>
        <taxon>unclassified sequences</taxon>
        <taxon>metagenomes</taxon>
        <taxon>ecological metagenomes</taxon>
    </lineage>
</organism>
<protein>
    <submittedName>
        <fullName evidence="2">Uncharacterized protein</fullName>
    </submittedName>
</protein>
<sequence length="66" mass="7699">MQPYDFSLLPAPLMVIRYAQTPMTNQQSESMKLEAEVKLLADRAEELIKTLKRLQADNHQLRLQQD</sequence>
<evidence type="ECO:0000256" key="1">
    <source>
        <dbReference type="SAM" id="Coils"/>
    </source>
</evidence>
<keyword evidence="1" id="KW-0175">Coiled coil</keyword>
<reference evidence="2" key="1">
    <citation type="submission" date="2018-05" db="EMBL/GenBank/DDBJ databases">
        <authorList>
            <person name="Lanie J.A."/>
            <person name="Ng W.-L."/>
            <person name="Kazmierczak K.M."/>
            <person name="Andrzejewski T.M."/>
            <person name="Davidsen T.M."/>
            <person name="Wayne K.J."/>
            <person name="Tettelin H."/>
            <person name="Glass J.I."/>
            <person name="Rusch D."/>
            <person name="Podicherti R."/>
            <person name="Tsui H.-C.T."/>
            <person name="Winkler M.E."/>
        </authorList>
    </citation>
    <scope>NUCLEOTIDE SEQUENCE</scope>
</reference>